<gene>
    <name evidence="1" type="ORF">BJY18_007294</name>
</gene>
<evidence type="ECO:0000313" key="2">
    <source>
        <dbReference type="Proteomes" id="UP000581769"/>
    </source>
</evidence>
<evidence type="ECO:0000313" key="1">
    <source>
        <dbReference type="EMBL" id="MBB4689809.1"/>
    </source>
</evidence>
<dbReference type="RefSeq" id="WP_184784272.1">
    <property type="nucleotide sequence ID" value="NZ_JACHMG010000001.1"/>
</dbReference>
<dbReference type="Proteomes" id="UP000581769">
    <property type="component" value="Unassembled WGS sequence"/>
</dbReference>
<dbReference type="EMBL" id="JACHMG010000001">
    <property type="protein sequence ID" value="MBB4689809.1"/>
    <property type="molecule type" value="Genomic_DNA"/>
</dbReference>
<protein>
    <submittedName>
        <fullName evidence="1">Uncharacterized protein</fullName>
    </submittedName>
</protein>
<sequence>MTVADEAAQLNTISQDMPLHAQQSVTAELEQLGPHVAQLLGHDHPGNQRIQELINNAMRLSGDTFQALELLGQACREVAQSLQRG</sequence>
<organism evidence="1 2">
    <name type="scientific">Amycolatopsis jiangsuensis</name>
    <dbReference type="NCBI Taxonomy" id="1181879"/>
    <lineage>
        <taxon>Bacteria</taxon>
        <taxon>Bacillati</taxon>
        <taxon>Actinomycetota</taxon>
        <taxon>Actinomycetes</taxon>
        <taxon>Pseudonocardiales</taxon>
        <taxon>Pseudonocardiaceae</taxon>
        <taxon>Amycolatopsis</taxon>
    </lineage>
</organism>
<reference evidence="1 2" key="1">
    <citation type="submission" date="2020-08" db="EMBL/GenBank/DDBJ databases">
        <title>Sequencing the genomes of 1000 actinobacteria strains.</title>
        <authorList>
            <person name="Klenk H.-P."/>
        </authorList>
    </citation>
    <scope>NUCLEOTIDE SEQUENCE [LARGE SCALE GENOMIC DNA]</scope>
    <source>
        <strain evidence="1 2">DSM 45859</strain>
    </source>
</reference>
<accession>A0A840J7X1</accession>
<name>A0A840J7X1_9PSEU</name>
<keyword evidence="2" id="KW-1185">Reference proteome</keyword>
<dbReference type="AlphaFoldDB" id="A0A840J7X1"/>
<comment type="caution">
    <text evidence="1">The sequence shown here is derived from an EMBL/GenBank/DDBJ whole genome shotgun (WGS) entry which is preliminary data.</text>
</comment>
<proteinExistence type="predicted"/>